<evidence type="ECO:0000313" key="3">
    <source>
        <dbReference type="Proteomes" id="UP001222325"/>
    </source>
</evidence>
<gene>
    <name evidence="2" type="ORF">B0H15DRAFT_796041</name>
</gene>
<sequence length="595" mass="64339">MSRSYLDQIWSRYTTSPDPLSGMESLYQACSRLTRHALQPAHVIPIGDSFTLHPDLAEPLAEVVPAMDHLLRFAARCGPHNAQLIGNKELQVLIITAGRYSYATQRQIVTEWYILMEHLTTAMRELKNLCNRDAATPSRGLRSSRAPSICISPELPLVLGDEFPRTPIHVVSEGLLKSPLPSRAHVPEPQKLRSAIRLSAEKEKHPRTLDIRRGTSASHSDYAPLTSDSISVCRRYLAAAAVDCGGLRVKMAEPRAAASVPKDEGHTPSVPISEARPSRAAPPHYLALSPDSIRCSRARVAPPGPRSKPHLREEAVKAGAATPSQRSPVSAHVKGKTAVGLGGLRDVKDPVLRPKPEALDVARVAPPPKPPAPAPAIADTVELGGLRVGVTQPRMIASASQIERGGRASVLLEMKGADAGRDARQADEAACSRMAADSSARQRLQETTFHNSVTRAGPAPFPICDTGPNQRDPASRGEKLRTRDEDSSTSIEPSPPPHTSRPESSSSPPAAPALSFDKGRVEFGGPSDAAHAVDQHRMAKLEILELARSSNILSFALVSTILRTRWIQHLVCNAHGELIPQLAWEREGIGTRHWT</sequence>
<comment type="caution">
    <text evidence="2">The sequence shown here is derived from an EMBL/GenBank/DDBJ whole genome shotgun (WGS) entry which is preliminary data.</text>
</comment>
<evidence type="ECO:0000313" key="2">
    <source>
        <dbReference type="EMBL" id="KAJ7102621.1"/>
    </source>
</evidence>
<feature type="compositionally biased region" description="Low complexity" evidence="1">
    <location>
        <begin position="502"/>
        <end position="515"/>
    </location>
</feature>
<feature type="compositionally biased region" description="Basic and acidic residues" evidence="1">
    <location>
        <begin position="473"/>
        <end position="486"/>
    </location>
</feature>
<feature type="region of interest" description="Disordered" evidence="1">
    <location>
        <begin position="448"/>
        <end position="528"/>
    </location>
</feature>
<evidence type="ECO:0000256" key="1">
    <source>
        <dbReference type="SAM" id="MobiDB-lite"/>
    </source>
</evidence>
<organism evidence="2 3">
    <name type="scientific">Mycena belliarum</name>
    <dbReference type="NCBI Taxonomy" id="1033014"/>
    <lineage>
        <taxon>Eukaryota</taxon>
        <taxon>Fungi</taxon>
        <taxon>Dikarya</taxon>
        <taxon>Basidiomycota</taxon>
        <taxon>Agaricomycotina</taxon>
        <taxon>Agaricomycetes</taxon>
        <taxon>Agaricomycetidae</taxon>
        <taxon>Agaricales</taxon>
        <taxon>Marasmiineae</taxon>
        <taxon>Mycenaceae</taxon>
        <taxon>Mycena</taxon>
    </lineage>
</organism>
<reference evidence="2" key="1">
    <citation type="submission" date="2023-03" db="EMBL/GenBank/DDBJ databases">
        <title>Massive genome expansion in bonnet fungi (Mycena s.s.) driven by repeated elements and novel gene families across ecological guilds.</title>
        <authorList>
            <consortium name="Lawrence Berkeley National Laboratory"/>
            <person name="Harder C.B."/>
            <person name="Miyauchi S."/>
            <person name="Viragh M."/>
            <person name="Kuo A."/>
            <person name="Thoen E."/>
            <person name="Andreopoulos B."/>
            <person name="Lu D."/>
            <person name="Skrede I."/>
            <person name="Drula E."/>
            <person name="Henrissat B."/>
            <person name="Morin E."/>
            <person name="Kohler A."/>
            <person name="Barry K."/>
            <person name="LaButti K."/>
            <person name="Morin E."/>
            <person name="Salamov A."/>
            <person name="Lipzen A."/>
            <person name="Mereny Z."/>
            <person name="Hegedus B."/>
            <person name="Baldrian P."/>
            <person name="Stursova M."/>
            <person name="Weitz H."/>
            <person name="Taylor A."/>
            <person name="Grigoriev I.V."/>
            <person name="Nagy L.G."/>
            <person name="Martin F."/>
            <person name="Kauserud H."/>
        </authorList>
    </citation>
    <scope>NUCLEOTIDE SEQUENCE</scope>
    <source>
        <strain evidence="2">CBHHK173m</strain>
    </source>
</reference>
<dbReference type="EMBL" id="JARJCN010000003">
    <property type="protein sequence ID" value="KAJ7102621.1"/>
    <property type="molecule type" value="Genomic_DNA"/>
</dbReference>
<accession>A0AAD6Y1E0</accession>
<dbReference type="Proteomes" id="UP001222325">
    <property type="component" value="Unassembled WGS sequence"/>
</dbReference>
<protein>
    <submittedName>
        <fullName evidence="2">Uncharacterized protein</fullName>
    </submittedName>
</protein>
<dbReference type="AlphaFoldDB" id="A0AAD6Y1E0"/>
<feature type="region of interest" description="Disordered" evidence="1">
    <location>
        <begin position="255"/>
        <end position="334"/>
    </location>
</feature>
<keyword evidence="3" id="KW-1185">Reference proteome</keyword>
<name>A0AAD6Y1E0_9AGAR</name>
<proteinExistence type="predicted"/>